<feature type="chain" id="PRO_5005537422" evidence="1">
    <location>
        <begin position="23"/>
        <end position="450"/>
    </location>
</feature>
<evidence type="ECO:0000313" key="3">
    <source>
        <dbReference type="Proteomes" id="UP000054408"/>
    </source>
</evidence>
<keyword evidence="1" id="KW-0732">Signal</keyword>
<evidence type="ECO:0000256" key="1">
    <source>
        <dbReference type="SAM" id="SignalP"/>
    </source>
</evidence>
<protein>
    <submittedName>
        <fullName evidence="2">Uncharacterized protein</fullName>
    </submittedName>
</protein>
<dbReference type="Pfam" id="PF22000">
    <property type="entry name" value="DUF6929"/>
    <property type="match status" value="1"/>
</dbReference>
<organism evidence="2 3">
    <name type="scientific">Thecamonas trahens ATCC 50062</name>
    <dbReference type="NCBI Taxonomy" id="461836"/>
    <lineage>
        <taxon>Eukaryota</taxon>
        <taxon>Apusozoa</taxon>
        <taxon>Apusomonadida</taxon>
        <taxon>Apusomonadidae</taxon>
        <taxon>Thecamonas</taxon>
    </lineage>
</organism>
<dbReference type="InterPro" id="IPR053851">
    <property type="entry name" value="DUF6929"/>
</dbReference>
<gene>
    <name evidence="2" type="ORF">AMSG_00789</name>
</gene>
<dbReference type="AlphaFoldDB" id="A0A0L0DE80"/>
<keyword evidence="3" id="KW-1185">Reference proteome</keyword>
<dbReference type="EMBL" id="GL349435">
    <property type="protein sequence ID" value="KNC50627.1"/>
    <property type="molecule type" value="Genomic_DNA"/>
</dbReference>
<sequence>MSLSPALASACVALLAVAVMYAWDSSVVSPPITPILALASGPEFDPEIHALVSSCRPLAAPDGRFLTAGSAMVMLDDGSLLVFSDDSVAALHLRLADAAAIRRKDRTPPGPGVATGDALLDGVDIEWLDLHVLPDQDDKHDLEAAASLPMGLLMPGFVGLDTSLRSVDVASYKPRSHPDHARHMHVLVVGSGSLVDEREVALLLHIHTDDDNETHLVADMESAVYSKLYAATRAATAAAELNIEGLAVALPASPFHCTVFAIHRANDGGSQPASGTLVGFPCGQLLGHLAEPHKLPVPAITTLAALALPEIDGVALTPTDLDTAPPRCDPRHVNGTAPVRGTQHCAARLVFLAAAEDTPSPLADGPVIGCAVGVVEVDVRTGAVASSHPPRAAHIYRRSRDGSIARDVTKYEGIVLLPGASSALLVSDPDATDRAAELCHVHLPQALDLA</sequence>
<proteinExistence type="predicted"/>
<dbReference type="RefSeq" id="XP_013762513.1">
    <property type="nucleotide sequence ID" value="XM_013907059.1"/>
</dbReference>
<reference evidence="2 3" key="1">
    <citation type="submission" date="2010-05" db="EMBL/GenBank/DDBJ databases">
        <title>The Genome Sequence of Thecamonas trahens ATCC 50062.</title>
        <authorList>
            <consortium name="The Broad Institute Genome Sequencing Platform"/>
            <person name="Russ C."/>
            <person name="Cuomo C."/>
            <person name="Shea T."/>
            <person name="Young S.K."/>
            <person name="Zeng Q."/>
            <person name="Koehrsen M."/>
            <person name="Haas B."/>
            <person name="Borodovsky M."/>
            <person name="Guigo R."/>
            <person name="Alvarado L."/>
            <person name="Berlin A."/>
            <person name="Bochicchio J."/>
            <person name="Borenstein D."/>
            <person name="Chapman S."/>
            <person name="Chen Z."/>
            <person name="Freedman E."/>
            <person name="Gellesch M."/>
            <person name="Goldberg J."/>
            <person name="Griggs A."/>
            <person name="Gujja S."/>
            <person name="Heilman E."/>
            <person name="Heiman D."/>
            <person name="Hepburn T."/>
            <person name="Howarth C."/>
            <person name="Jen D."/>
            <person name="Larson L."/>
            <person name="Mehta T."/>
            <person name="Park D."/>
            <person name="Pearson M."/>
            <person name="Roberts A."/>
            <person name="Saif S."/>
            <person name="Shenoy N."/>
            <person name="Sisk P."/>
            <person name="Stolte C."/>
            <person name="Sykes S."/>
            <person name="Thomson T."/>
            <person name="Walk T."/>
            <person name="White J."/>
            <person name="Yandava C."/>
            <person name="Burger G."/>
            <person name="Gray M.W."/>
            <person name="Holland P.W.H."/>
            <person name="King N."/>
            <person name="Lang F.B.F."/>
            <person name="Roger A.J."/>
            <person name="Ruiz-Trillo I."/>
            <person name="Lander E."/>
            <person name="Nusbaum C."/>
        </authorList>
    </citation>
    <scope>NUCLEOTIDE SEQUENCE [LARGE SCALE GENOMIC DNA]</scope>
    <source>
        <strain evidence="2 3">ATCC 50062</strain>
    </source>
</reference>
<accession>A0A0L0DE80</accession>
<evidence type="ECO:0000313" key="2">
    <source>
        <dbReference type="EMBL" id="KNC50627.1"/>
    </source>
</evidence>
<dbReference type="Pfam" id="PF21851">
    <property type="entry name" value="DUF6910"/>
    <property type="match status" value="1"/>
</dbReference>
<dbReference type="GeneID" id="25560574"/>
<feature type="signal peptide" evidence="1">
    <location>
        <begin position="1"/>
        <end position="22"/>
    </location>
</feature>
<name>A0A0L0DE80_THETB</name>
<dbReference type="Proteomes" id="UP000054408">
    <property type="component" value="Unassembled WGS sequence"/>
</dbReference>
<dbReference type="InterPro" id="IPR053852">
    <property type="entry name" value="DUF6910"/>
</dbReference>